<feature type="disulfide bond" evidence="12">
    <location>
        <begin position="144"/>
        <end position="153"/>
    </location>
</feature>
<dbReference type="PROSITE" id="PS50041">
    <property type="entry name" value="C_TYPE_LECTIN_2"/>
    <property type="match status" value="1"/>
</dbReference>
<dbReference type="FunFam" id="2.10.25.10:FF:000004">
    <property type="entry name" value="Neurogenic locus notch 1"/>
    <property type="match status" value="1"/>
</dbReference>
<dbReference type="GO" id="GO:0003008">
    <property type="term" value="P:system process"/>
    <property type="evidence" value="ECO:0007669"/>
    <property type="project" value="UniProtKB-ARBA"/>
</dbReference>
<keyword evidence="8" id="KW-1133">Transmembrane helix</keyword>
<dbReference type="FunFam" id="2.10.25.10:FF:000123">
    <property type="entry name" value="Crumbs homolog 1 (Drosophila)"/>
    <property type="match status" value="1"/>
</dbReference>
<dbReference type="GO" id="GO:0005886">
    <property type="term" value="C:plasma membrane"/>
    <property type="evidence" value="ECO:0007669"/>
    <property type="project" value="UniProtKB-SubCell"/>
</dbReference>
<keyword evidence="10 13" id="KW-1015">Disulfide bond</keyword>
<dbReference type="EMBL" id="OV696695">
    <property type="protein sequence ID" value="CAH1238177.1"/>
    <property type="molecule type" value="Genomic_DNA"/>
</dbReference>
<feature type="domain" description="EGF-like" evidence="15">
    <location>
        <begin position="231"/>
        <end position="262"/>
    </location>
</feature>
<evidence type="ECO:0000256" key="10">
    <source>
        <dbReference type="ARBA" id="ARBA00023157"/>
    </source>
</evidence>
<feature type="disulfide bond" evidence="13">
    <location>
        <begin position="48"/>
        <end position="112"/>
    </location>
</feature>
<dbReference type="SUPFAM" id="SSF57196">
    <property type="entry name" value="EGF/Laminin"/>
    <property type="match status" value="8"/>
</dbReference>
<feature type="disulfide bond" evidence="12">
    <location>
        <begin position="182"/>
        <end position="191"/>
    </location>
</feature>
<evidence type="ECO:0000256" key="6">
    <source>
        <dbReference type="ARBA" id="ARBA00022737"/>
    </source>
</evidence>
<evidence type="ECO:0000256" key="11">
    <source>
        <dbReference type="ARBA" id="ARBA00023180"/>
    </source>
</evidence>
<keyword evidence="19" id="KW-1185">Reference proteome</keyword>
<keyword evidence="7" id="KW-0106">Calcium</keyword>
<evidence type="ECO:0000259" key="16">
    <source>
        <dbReference type="PROSITE" id="PS50041"/>
    </source>
</evidence>
<dbReference type="InterPro" id="IPR001881">
    <property type="entry name" value="EGF-like_Ca-bd_dom"/>
</dbReference>
<feature type="disulfide bond" evidence="13">
    <location>
        <begin position="92"/>
        <end position="102"/>
    </location>
</feature>
<keyword evidence="5 14" id="KW-0732">Signal</keyword>
<feature type="domain" description="SRCR" evidence="17">
    <location>
        <begin position="21"/>
        <end position="123"/>
    </location>
</feature>
<dbReference type="SMART" id="SM00034">
    <property type="entry name" value="CLECT"/>
    <property type="match status" value="1"/>
</dbReference>
<keyword evidence="4" id="KW-0812">Transmembrane</keyword>
<feature type="disulfide bond" evidence="12">
    <location>
        <begin position="489"/>
        <end position="498"/>
    </location>
</feature>
<dbReference type="Pfam" id="PF00008">
    <property type="entry name" value="EGF"/>
    <property type="match status" value="4"/>
</dbReference>
<dbReference type="FunFam" id="2.10.25.10:FF:000122">
    <property type="entry name" value="Protein crumbs homolog 2"/>
    <property type="match status" value="1"/>
</dbReference>
<dbReference type="Pfam" id="PF00530">
    <property type="entry name" value="SRCR"/>
    <property type="match status" value="1"/>
</dbReference>
<protein>
    <submittedName>
        <fullName evidence="18">NOTCH1 protein</fullName>
    </submittedName>
</protein>
<evidence type="ECO:0000256" key="9">
    <source>
        <dbReference type="ARBA" id="ARBA00023136"/>
    </source>
</evidence>
<dbReference type="PROSITE" id="PS00010">
    <property type="entry name" value="ASX_HYDROXYL"/>
    <property type="match status" value="4"/>
</dbReference>
<dbReference type="InterPro" id="IPR013032">
    <property type="entry name" value="EGF-like_CS"/>
</dbReference>
<keyword evidence="11" id="KW-0325">Glycoprotein</keyword>
<feature type="disulfide bond" evidence="12">
    <location>
        <begin position="220"/>
        <end position="229"/>
    </location>
</feature>
<sequence length="601" mass="64999">MLKLALLIATIAVEARAVRYLRLVGGDGPHEGRVEVAPWYNEPWGTVCDDSWDLDDAAVVCRQLGYMGAWEAPRGAYFGSGTGTIWLDNVHCNGYENVLSECPHNGWEEHNCVHGEDAGVVCAFVDCSDHCRNGGTCMNYDCRCRPGYTGDICQTEINECSGAPCANGAHCRDEVNGFTCLCAPGWNGIRCDQNVDECASNPCLNGGTCIDKVNGYSCDCPSGKIGQNCENDYCSSNPCMNGGTCENDRCRCPTGFQGHLCQLDIDECNSSPCLNGAECVNEAPGYTCHCHPGYTGARCGLEINECASNPCWRGGTCNDFEDSYTCDCMPGTTGVHCEIALHSSTCYWLSADSQTHQVASTACIDMGGHLMDVKEKNEQQWLGNHLSDHGRLVSEWTAMRTSARPTFVYSDGTQVSADQFQWTSKSMYTPYDSCVLLYSTDGFTAMYTSCAEQHNYVCERPATPHSPNLCHNGGRALTCFSNPFVFCTCLPGYIGDRCETDIDECASHPCLNGGTCLEQVASFQCVCPSHFTGTQCETDGRCPPNACGQSGSHTCVGFGENSFQCIGSFRGEAAFQCADTSCPEGWTCEERGQAVYACTAP</sequence>
<comment type="caution">
    <text evidence="12">Lacks conserved residue(s) required for the propagation of feature annotation.</text>
</comment>
<evidence type="ECO:0000256" key="4">
    <source>
        <dbReference type="ARBA" id="ARBA00022692"/>
    </source>
</evidence>
<keyword evidence="3 12" id="KW-0245">EGF-like domain</keyword>
<comment type="subcellular location">
    <subcellularLocation>
        <location evidence="1">Cell membrane</location>
        <topology evidence="1">Single-pass type I membrane protein</topology>
    </subcellularLocation>
</comment>
<dbReference type="InterPro" id="IPR000742">
    <property type="entry name" value="EGF"/>
</dbReference>
<dbReference type="InterPro" id="IPR016187">
    <property type="entry name" value="CTDL_fold"/>
</dbReference>
<dbReference type="SMART" id="SM00181">
    <property type="entry name" value="EGF"/>
    <property type="match status" value="8"/>
</dbReference>
<evidence type="ECO:0000256" key="14">
    <source>
        <dbReference type="SAM" id="SignalP"/>
    </source>
</evidence>
<reference evidence="18" key="1">
    <citation type="submission" date="2022-01" db="EMBL/GenBank/DDBJ databases">
        <authorList>
            <person name="Braso-Vives M."/>
        </authorList>
    </citation>
    <scope>NUCLEOTIDE SEQUENCE</scope>
</reference>
<feature type="disulfide bond" evidence="12">
    <location>
        <begin position="127"/>
        <end position="137"/>
    </location>
</feature>
<keyword evidence="9" id="KW-0472">Membrane</keyword>
<evidence type="ECO:0000256" key="2">
    <source>
        <dbReference type="ARBA" id="ARBA00022475"/>
    </source>
</evidence>
<evidence type="ECO:0000259" key="17">
    <source>
        <dbReference type="PROSITE" id="PS50287"/>
    </source>
</evidence>
<feature type="disulfide bond" evidence="13">
    <location>
        <begin position="61"/>
        <end position="122"/>
    </location>
</feature>
<dbReference type="GO" id="GO:0005509">
    <property type="term" value="F:calcium ion binding"/>
    <property type="evidence" value="ECO:0007669"/>
    <property type="project" value="InterPro"/>
</dbReference>
<feature type="domain" description="EGF-like" evidence="15">
    <location>
        <begin position="302"/>
        <end position="338"/>
    </location>
</feature>
<dbReference type="InterPro" id="IPR018097">
    <property type="entry name" value="EGF_Ca-bd_CS"/>
</dbReference>
<dbReference type="PROSITE" id="PS01187">
    <property type="entry name" value="EGF_CA"/>
    <property type="match status" value="3"/>
</dbReference>
<dbReference type="InterPro" id="IPR016186">
    <property type="entry name" value="C-type_lectin-like/link_sf"/>
</dbReference>
<dbReference type="PROSITE" id="PS01186">
    <property type="entry name" value="EGF_2"/>
    <property type="match status" value="5"/>
</dbReference>
<evidence type="ECO:0000259" key="15">
    <source>
        <dbReference type="PROSITE" id="PS50026"/>
    </source>
</evidence>
<dbReference type="SMART" id="SM00179">
    <property type="entry name" value="EGF_CA"/>
    <property type="match status" value="7"/>
</dbReference>
<dbReference type="FunFam" id="3.10.250.10:FF:000006">
    <property type="entry name" value="neurotrypsin isoform X2"/>
    <property type="match status" value="1"/>
</dbReference>
<feature type="domain" description="EGF-like" evidence="15">
    <location>
        <begin position="156"/>
        <end position="192"/>
    </location>
</feature>
<feature type="chain" id="PRO_5035453133" evidence="14">
    <location>
        <begin position="18"/>
        <end position="601"/>
    </location>
</feature>
<dbReference type="PROSITE" id="PS50026">
    <property type="entry name" value="EGF_3"/>
    <property type="match status" value="8"/>
</dbReference>
<dbReference type="GO" id="GO:0005112">
    <property type="term" value="F:Notch binding"/>
    <property type="evidence" value="ECO:0007669"/>
    <property type="project" value="TreeGrafter"/>
</dbReference>
<dbReference type="SMART" id="SM00202">
    <property type="entry name" value="SR"/>
    <property type="match status" value="1"/>
</dbReference>
<evidence type="ECO:0000256" key="13">
    <source>
        <dbReference type="PROSITE-ProRule" id="PRU00196"/>
    </source>
</evidence>
<keyword evidence="2" id="KW-1003">Cell membrane</keyword>
<dbReference type="Gene3D" id="3.10.250.10">
    <property type="entry name" value="SRCR-like domain"/>
    <property type="match status" value="1"/>
</dbReference>
<feature type="disulfide bond" evidence="12">
    <location>
        <begin position="470"/>
        <end position="487"/>
    </location>
</feature>
<keyword evidence="6" id="KW-0677">Repeat</keyword>
<feature type="domain" description="EGF-like" evidence="15">
    <location>
        <begin position="194"/>
        <end position="230"/>
    </location>
</feature>
<dbReference type="Gene3D" id="3.10.100.10">
    <property type="entry name" value="Mannose-Binding Protein A, subunit A"/>
    <property type="match status" value="1"/>
</dbReference>
<feature type="disulfide bond" evidence="12">
    <location>
        <begin position="290"/>
        <end position="299"/>
    </location>
</feature>
<dbReference type="InterPro" id="IPR001190">
    <property type="entry name" value="SRCR"/>
</dbReference>
<dbReference type="SUPFAM" id="SSF56436">
    <property type="entry name" value="C-type lectin-like"/>
    <property type="match status" value="1"/>
</dbReference>
<dbReference type="PANTHER" id="PTHR12916">
    <property type="entry name" value="CYTOCHROME C OXIDASE POLYPEPTIDE VIC-2"/>
    <property type="match status" value="1"/>
</dbReference>
<accession>A0A8J9VDI4</accession>
<gene>
    <name evidence="18" type="primary">NOTCH1</name>
    <name evidence="18" type="ORF">BLAG_LOCUS2881</name>
</gene>
<feature type="signal peptide" evidence="14">
    <location>
        <begin position="1"/>
        <end position="17"/>
    </location>
</feature>
<dbReference type="PROSITE" id="PS50287">
    <property type="entry name" value="SRCR_2"/>
    <property type="match status" value="1"/>
</dbReference>
<organism evidence="18 19">
    <name type="scientific">Branchiostoma lanceolatum</name>
    <name type="common">Common lancelet</name>
    <name type="synonym">Amphioxus lanceolatum</name>
    <dbReference type="NCBI Taxonomy" id="7740"/>
    <lineage>
        <taxon>Eukaryota</taxon>
        <taxon>Metazoa</taxon>
        <taxon>Chordata</taxon>
        <taxon>Cephalochordata</taxon>
        <taxon>Leptocardii</taxon>
        <taxon>Amphioxiformes</taxon>
        <taxon>Branchiostomatidae</taxon>
        <taxon>Branchiostoma</taxon>
    </lineage>
</organism>
<name>A0A8J9VDI4_BRALA</name>
<dbReference type="InterPro" id="IPR036772">
    <property type="entry name" value="SRCR-like_dom_sf"/>
</dbReference>
<feature type="disulfide bond" evidence="12">
    <location>
        <begin position="328"/>
        <end position="337"/>
    </location>
</feature>
<feature type="domain" description="EGF-like" evidence="15">
    <location>
        <begin position="123"/>
        <end position="154"/>
    </location>
</feature>
<dbReference type="PANTHER" id="PTHR12916:SF9">
    <property type="entry name" value="NEUROGENIC LOCUS NOTCH HOMOLOG PROTEIN 1-RELATED"/>
    <property type="match status" value="1"/>
</dbReference>
<evidence type="ECO:0000256" key="1">
    <source>
        <dbReference type="ARBA" id="ARBA00004251"/>
    </source>
</evidence>
<dbReference type="InterPro" id="IPR000152">
    <property type="entry name" value="EGF-type_Asp/Asn_hydroxyl_site"/>
</dbReference>
<evidence type="ECO:0000256" key="3">
    <source>
        <dbReference type="ARBA" id="ARBA00022536"/>
    </source>
</evidence>
<evidence type="ECO:0000256" key="5">
    <source>
        <dbReference type="ARBA" id="ARBA00022729"/>
    </source>
</evidence>
<feature type="domain" description="EGF-like" evidence="15">
    <location>
        <begin position="264"/>
        <end position="300"/>
    </location>
</feature>
<dbReference type="Proteomes" id="UP000838412">
    <property type="component" value="Chromosome 10"/>
</dbReference>
<dbReference type="PROSITE" id="PS00022">
    <property type="entry name" value="EGF_1"/>
    <property type="match status" value="8"/>
</dbReference>
<feature type="domain" description="C-type lectin" evidence="16">
    <location>
        <begin position="342"/>
        <end position="459"/>
    </location>
</feature>
<dbReference type="InterPro" id="IPR001304">
    <property type="entry name" value="C-type_lectin-like"/>
</dbReference>
<dbReference type="AlphaFoldDB" id="A0A8J9VDI4"/>
<evidence type="ECO:0000256" key="12">
    <source>
        <dbReference type="PROSITE-ProRule" id="PRU00076"/>
    </source>
</evidence>
<dbReference type="CDD" id="cd00054">
    <property type="entry name" value="EGF_CA"/>
    <property type="match status" value="7"/>
</dbReference>
<dbReference type="FunFam" id="2.10.25.10:FF:000472">
    <property type="entry name" value="Uncharacterized protein, isoform A"/>
    <property type="match status" value="1"/>
</dbReference>
<dbReference type="PRINTS" id="PR00258">
    <property type="entry name" value="SPERACTRCPTR"/>
</dbReference>
<feature type="domain" description="EGF-like" evidence="15">
    <location>
        <begin position="461"/>
        <end position="499"/>
    </location>
</feature>
<dbReference type="SUPFAM" id="SSF56487">
    <property type="entry name" value="SRCR-like"/>
    <property type="match status" value="1"/>
</dbReference>
<feature type="disulfide bond" evidence="12">
    <location>
        <begin position="527"/>
        <end position="536"/>
    </location>
</feature>
<dbReference type="GO" id="GO:0007219">
    <property type="term" value="P:Notch signaling pathway"/>
    <property type="evidence" value="ECO:0007669"/>
    <property type="project" value="TreeGrafter"/>
</dbReference>
<dbReference type="PRINTS" id="PR00010">
    <property type="entry name" value="EGFBLOOD"/>
</dbReference>
<evidence type="ECO:0000313" key="18">
    <source>
        <dbReference type="EMBL" id="CAH1238177.1"/>
    </source>
</evidence>
<feature type="disulfide bond" evidence="12">
    <location>
        <begin position="252"/>
        <end position="261"/>
    </location>
</feature>
<evidence type="ECO:0000256" key="7">
    <source>
        <dbReference type="ARBA" id="ARBA00022837"/>
    </source>
</evidence>
<proteinExistence type="predicted"/>
<dbReference type="FunFam" id="2.10.25.10:FF:000391">
    <property type="entry name" value="Weary, isoform C"/>
    <property type="match status" value="1"/>
</dbReference>
<dbReference type="Gene3D" id="2.10.25.10">
    <property type="entry name" value="Laminin"/>
    <property type="match status" value="8"/>
</dbReference>
<dbReference type="Pfam" id="PF12661">
    <property type="entry name" value="hEGF"/>
    <property type="match status" value="3"/>
</dbReference>
<evidence type="ECO:0000313" key="19">
    <source>
        <dbReference type="Proteomes" id="UP000838412"/>
    </source>
</evidence>
<evidence type="ECO:0000256" key="8">
    <source>
        <dbReference type="ARBA" id="ARBA00022989"/>
    </source>
</evidence>
<feature type="domain" description="EGF-like" evidence="15">
    <location>
        <begin position="501"/>
        <end position="537"/>
    </location>
</feature>
<dbReference type="CDD" id="cd00037">
    <property type="entry name" value="CLECT"/>
    <property type="match status" value="1"/>
</dbReference>
<dbReference type="GO" id="GO:0051240">
    <property type="term" value="P:positive regulation of multicellular organismal process"/>
    <property type="evidence" value="ECO:0007669"/>
    <property type="project" value="UniProtKB-ARBA"/>
</dbReference>
<dbReference type="OrthoDB" id="283575at2759"/>